<proteinExistence type="predicted"/>
<feature type="transmembrane region" description="Helical" evidence="2">
    <location>
        <begin position="6"/>
        <end position="27"/>
    </location>
</feature>
<evidence type="ECO:0000256" key="1">
    <source>
        <dbReference type="SAM" id="Coils"/>
    </source>
</evidence>
<keyword evidence="2" id="KW-1133">Transmembrane helix</keyword>
<organism evidence="3 4">
    <name type="scientific">Streptomyces luteosporeus</name>
    <dbReference type="NCBI Taxonomy" id="173856"/>
    <lineage>
        <taxon>Bacteria</taxon>
        <taxon>Bacillati</taxon>
        <taxon>Actinomycetota</taxon>
        <taxon>Actinomycetes</taxon>
        <taxon>Kitasatosporales</taxon>
        <taxon>Streptomycetaceae</taxon>
        <taxon>Streptomyces</taxon>
    </lineage>
</organism>
<evidence type="ECO:0000313" key="3">
    <source>
        <dbReference type="EMBL" id="GAA2719212.1"/>
    </source>
</evidence>
<dbReference type="RefSeq" id="WP_344436477.1">
    <property type="nucleotide sequence ID" value="NZ_BAAASL010000013.1"/>
</dbReference>
<comment type="caution">
    <text evidence="3">The sequence shown here is derived from an EMBL/GenBank/DDBJ whole genome shotgun (WGS) entry which is preliminary data.</text>
</comment>
<keyword evidence="2" id="KW-0472">Membrane</keyword>
<gene>
    <name evidence="3" type="ORF">GCM10010315_36730</name>
</gene>
<accession>A0ABN3TUS1</accession>
<evidence type="ECO:0000256" key="2">
    <source>
        <dbReference type="SAM" id="Phobius"/>
    </source>
</evidence>
<keyword evidence="4" id="KW-1185">Reference proteome</keyword>
<dbReference type="EMBL" id="BAAASL010000013">
    <property type="protein sequence ID" value="GAA2719212.1"/>
    <property type="molecule type" value="Genomic_DNA"/>
</dbReference>
<protein>
    <submittedName>
        <fullName evidence="3">Uncharacterized protein</fullName>
    </submittedName>
</protein>
<keyword evidence="2" id="KW-0812">Transmembrane</keyword>
<name>A0ABN3TUS1_9ACTN</name>
<keyword evidence="1" id="KW-0175">Coiled coil</keyword>
<evidence type="ECO:0000313" key="4">
    <source>
        <dbReference type="Proteomes" id="UP001500886"/>
    </source>
</evidence>
<dbReference type="Proteomes" id="UP001500886">
    <property type="component" value="Unassembled WGS sequence"/>
</dbReference>
<reference evidence="3 4" key="1">
    <citation type="journal article" date="2019" name="Int. J. Syst. Evol. Microbiol.">
        <title>The Global Catalogue of Microorganisms (GCM) 10K type strain sequencing project: providing services to taxonomists for standard genome sequencing and annotation.</title>
        <authorList>
            <consortium name="The Broad Institute Genomics Platform"/>
            <consortium name="The Broad Institute Genome Sequencing Center for Infectious Disease"/>
            <person name="Wu L."/>
            <person name="Ma J."/>
        </authorList>
    </citation>
    <scope>NUCLEOTIDE SEQUENCE [LARGE SCALE GENOMIC DNA]</scope>
    <source>
        <strain evidence="3 4">JCM 4542</strain>
    </source>
</reference>
<sequence length="93" mass="10258">MTISNLVLDLFGIVGILATVIGGFVVVRASKETTTAEVWRSEAEAQKARADRLQKDLAEIKERLTRIEQENARLIALLTALDPTSLHRLDKGT</sequence>
<feature type="coiled-coil region" evidence="1">
    <location>
        <begin position="36"/>
        <end position="77"/>
    </location>
</feature>